<proteinExistence type="predicted"/>
<name>A0A4W3H6H6_CALMI</name>
<evidence type="ECO:0000256" key="1">
    <source>
        <dbReference type="ARBA" id="ARBA00022441"/>
    </source>
</evidence>
<dbReference type="InterPro" id="IPR015915">
    <property type="entry name" value="Kelch-typ_b-propeller"/>
</dbReference>
<reference evidence="3" key="4">
    <citation type="submission" date="2025-08" db="UniProtKB">
        <authorList>
            <consortium name="Ensembl"/>
        </authorList>
    </citation>
    <scope>IDENTIFICATION</scope>
</reference>
<organism evidence="3 4">
    <name type="scientific">Callorhinchus milii</name>
    <name type="common">Ghost shark</name>
    <dbReference type="NCBI Taxonomy" id="7868"/>
    <lineage>
        <taxon>Eukaryota</taxon>
        <taxon>Metazoa</taxon>
        <taxon>Chordata</taxon>
        <taxon>Craniata</taxon>
        <taxon>Vertebrata</taxon>
        <taxon>Chondrichthyes</taxon>
        <taxon>Holocephali</taxon>
        <taxon>Chimaeriformes</taxon>
        <taxon>Callorhinchidae</taxon>
        <taxon>Callorhinchus</taxon>
    </lineage>
</organism>
<evidence type="ECO:0000313" key="4">
    <source>
        <dbReference type="Proteomes" id="UP000314986"/>
    </source>
</evidence>
<dbReference type="STRING" id="7868.ENSCMIP00000005569"/>
<reference evidence="4" key="2">
    <citation type="journal article" date="2007" name="PLoS Biol.">
        <title>Survey sequencing and comparative analysis of the elephant shark (Callorhinchus milii) genome.</title>
        <authorList>
            <person name="Venkatesh B."/>
            <person name="Kirkness E.F."/>
            <person name="Loh Y.H."/>
            <person name="Halpern A.L."/>
            <person name="Lee A.P."/>
            <person name="Johnson J."/>
            <person name="Dandona N."/>
            <person name="Viswanathan L.D."/>
            <person name="Tay A."/>
            <person name="Venter J.C."/>
            <person name="Strausberg R.L."/>
            <person name="Brenner S."/>
        </authorList>
    </citation>
    <scope>NUCLEOTIDE SEQUENCE [LARGE SCALE GENOMIC DNA]</scope>
</reference>
<reference evidence="3" key="5">
    <citation type="submission" date="2025-09" db="UniProtKB">
        <authorList>
            <consortium name="Ensembl"/>
        </authorList>
    </citation>
    <scope>IDENTIFICATION</scope>
</reference>
<dbReference type="Ensembl" id="ENSCMIT00000005759.1">
    <property type="protein sequence ID" value="ENSCMIP00000005569.1"/>
    <property type="gene ID" value="ENSCMIG00000003227.1"/>
</dbReference>
<dbReference type="AlphaFoldDB" id="A0A4W3H6H6"/>
<accession>A0A4W3H6H6</accession>
<sequence length="213" mass="23398">MYNLWENKWQQGPPLKQARTWHCATGLGPHLYVLGGSTETTTIPDVERLTVQGSEWERLPPMAQAVERAAVVSAGNKIYVLCGLDENGHVYGGVQRLDVDLSVWDVISFSPHPRYDLCATVLNGAVYVVGGQTFRLDVETNEWCLVEEEGLQQFFSGCATVNGKVFLVGERKGNTAIPNMLVFDPYTDNCQVVDSAVPCPLPIRGCLAAEVLL</sequence>
<dbReference type="SMART" id="SM00612">
    <property type="entry name" value="Kelch"/>
    <property type="match status" value="3"/>
</dbReference>
<dbReference type="InParanoid" id="A0A4W3H6H6"/>
<dbReference type="Pfam" id="PF01344">
    <property type="entry name" value="Kelch_1"/>
    <property type="match status" value="2"/>
</dbReference>
<dbReference type="GeneTree" id="ENSGT00940000155273"/>
<keyword evidence="4" id="KW-1185">Reference proteome</keyword>
<dbReference type="PANTHER" id="PTHR45632:SF3">
    <property type="entry name" value="KELCH-LIKE PROTEIN 32"/>
    <property type="match status" value="1"/>
</dbReference>
<reference evidence="4" key="1">
    <citation type="journal article" date="2006" name="Science">
        <title>Ancient noncoding elements conserved in the human genome.</title>
        <authorList>
            <person name="Venkatesh B."/>
            <person name="Kirkness E.F."/>
            <person name="Loh Y.H."/>
            <person name="Halpern A.L."/>
            <person name="Lee A.P."/>
            <person name="Johnson J."/>
            <person name="Dandona N."/>
            <person name="Viswanathan L.D."/>
            <person name="Tay A."/>
            <person name="Venter J.C."/>
            <person name="Strausberg R.L."/>
            <person name="Brenner S."/>
        </authorList>
    </citation>
    <scope>NUCLEOTIDE SEQUENCE [LARGE SCALE GENOMIC DNA]</scope>
</reference>
<protein>
    <submittedName>
        <fullName evidence="3">Kelch-like protein 23</fullName>
    </submittedName>
</protein>
<dbReference type="SUPFAM" id="SSF117281">
    <property type="entry name" value="Kelch motif"/>
    <property type="match status" value="1"/>
</dbReference>
<dbReference type="Proteomes" id="UP000314986">
    <property type="component" value="Unassembled WGS sequence"/>
</dbReference>
<reference evidence="4" key="3">
    <citation type="journal article" date="2014" name="Nature">
        <title>Elephant shark genome provides unique insights into gnathostome evolution.</title>
        <authorList>
            <consortium name="International Elephant Shark Genome Sequencing Consortium"/>
            <person name="Venkatesh B."/>
            <person name="Lee A.P."/>
            <person name="Ravi V."/>
            <person name="Maurya A.K."/>
            <person name="Lian M.M."/>
            <person name="Swann J.B."/>
            <person name="Ohta Y."/>
            <person name="Flajnik M.F."/>
            <person name="Sutoh Y."/>
            <person name="Kasahara M."/>
            <person name="Hoon S."/>
            <person name="Gangu V."/>
            <person name="Roy S.W."/>
            <person name="Irimia M."/>
            <person name="Korzh V."/>
            <person name="Kondrychyn I."/>
            <person name="Lim Z.W."/>
            <person name="Tay B.H."/>
            <person name="Tohari S."/>
            <person name="Kong K.W."/>
            <person name="Ho S."/>
            <person name="Lorente-Galdos B."/>
            <person name="Quilez J."/>
            <person name="Marques-Bonet T."/>
            <person name="Raney B.J."/>
            <person name="Ingham P.W."/>
            <person name="Tay A."/>
            <person name="Hillier L.W."/>
            <person name="Minx P."/>
            <person name="Boehm T."/>
            <person name="Wilson R.K."/>
            <person name="Brenner S."/>
            <person name="Warren W.C."/>
        </authorList>
    </citation>
    <scope>NUCLEOTIDE SEQUENCE [LARGE SCALE GENOMIC DNA]</scope>
</reference>
<evidence type="ECO:0000313" key="3">
    <source>
        <dbReference type="Ensembl" id="ENSCMIP00000005569.1"/>
    </source>
</evidence>
<keyword evidence="1" id="KW-0880">Kelch repeat</keyword>
<evidence type="ECO:0000256" key="2">
    <source>
        <dbReference type="ARBA" id="ARBA00022737"/>
    </source>
</evidence>
<dbReference type="Gene3D" id="2.120.10.80">
    <property type="entry name" value="Kelch-type beta propeller"/>
    <property type="match status" value="1"/>
</dbReference>
<dbReference type="InterPro" id="IPR006652">
    <property type="entry name" value="Kelch_1"/>
</dbReference>
<keyword evidence="2" id="KW-0677">Repeat</keyword>
<dbReference type="OMA" id="ARTWHCA"/>
<dbReference type="PANTHER" id="PTHR45632">
    <property type="entry name" value="LD33804P"/>
    <property type="match status" value="1"/>
</dbReference>